<gene>
    <name evidence="3" type="ORF">SAMN02745673_03672</name>
</gene>
<proteinExistence type="predicted"/>
<dbReference type="EMBL" id="FUWS01000010">
    <property type="protein sequence ID" value="SKA29187.1"/>
    <property type="molecule type" value="Genomic_DNA"/>
</dbReference>
<evidence type="ECO:0000313" key="4">
    <source>
        <dbReference type="Proteomes" id="UP000190637"/>
    </source>
</evidence>
<evidence type="ECO:0000259" key="2">
    <source>
        <dbReference type="Pfam" id="PF13193"/>
    </source>
</evidence>
<dbReference type="Gene3D" id="3.40.50.12780">
    <property type="entry name" value="N-terminal domain of ligase-like"/>
    <property type="match status" value="1"/>
</dbReference>
<dbReference type="InterPro" id="IPR000873">
    <property type="entry name" value="AMP-dep_synth/lig_dom"/>
</dbReference>
<sequence length="495" mass="52857">MGYARRVMDGIGEVAVTGAGGSVTGARLRHQVRLLAHALTEAGIPPGRGVACLHANTWRAIALRLAVQAIGCHYVGLRPTAAVTEQARAIAAADSAALVFEPSVEARAADLLERVSVPVVLSLGPTSRGRDILAASVPEGTPLRYREHPEGIAVVAFTSGTTGTPKGVAHSSTAMSACVDAAVSMYGRGPWRFLIPIPLSDLGGELAQCTLATGGTVVLLEEFQPDAVLEAIERERATHVFLAPNWLYQLAEHPALPRSDLSSLRRVVYGGAPAVPSRVAAARERMGAVLMQNYGTQEAAFIAALTPDDHARRELLTAVGRPLPHVEVEIRDDSGGTLPRGAVGEVWVRSPMTMSGYWRDPERTAQVLSGGWLRTGDVGTFDEDGHLHLTDRLQDIIIVEAYNVYSRRVEHVLTEHPDVRAAAVVGVPDPDSGEAVCAAVVVADGADPDPEHLRALVRDHLGDLHVPRRVEFVRSIPVTPAGKPDKVKVRTWFTD</sequence>
<name>A0A1T4SLW5_9ACTN</name>
<dbReference type="SUPFAM" id="SSF56801">
    <property type="entry name" value="Acetyl-CoA synthetase-like"/>
    <property type="match status" value="1"/>
</dbReference>
<dbReference type="InterPro" id="IPR050237">
    <property type="entry name" value="ATP-dep_AMP-bd_enzyme"/>
</dbReference>
<keyword evidence="4" id="KW-1185">Reference proteome</keyword>
<dbReference type="Gene3D" id="3.30.300.30">
    <property type="match status" value="1"/>
</dbReference>
<protein>
    <submittedName>
        <fullName evidence="3">Fatty-acyl-CoA synthase</fullName>
    </submittedName>
</protein>
<dbReference type="InterPro" id="IPR045851">
    <property type="entry name" value="AMP-bd_C_sf"/>
</dbReference>
<dbReference type="InterPro" id="IPR042099">
    <property type="entry name" value="ANL_N_sf"/>
</dbReference>
<reference evidence="3 4" key="1">
    <citation type="submission" date="2017-02" db="EMBL/GenBank/DDBJ databases">
        <authorList>
            <person name="Peterson S.W."/>
        </authorList>
    </citation>
    <scope>NUCLEOTIDE SEQUENCE [LARGE SCALE GENOMIC DNA]</scope>
    <source>
        <strain evidence="3 4">DSM 45154</strain>
    </source>
</reference>
<evidence type="ECO:0000259" key="1">
    <source>
        <dbReference type="Pfam" id="PF00501"/>
    </source>
</evidence>
<evidence type="ECO:0000313" key="3">
    <source>
        <dbReference type="EMBL" id="SKA29187.1"/>
    </source>
</evidence>
<dbReference type="GO" id="GO:0016877">
    <property type="term" value="F:ligase activity, forming carbon-sulfur bonds"/>
    <property type="evidence" value="ECO:0007669"/>
    <property type="project" value="UniProtKB-ARBA"/>
</dbReference>
<dbReference type="RefSeq" id="WP_144390195.1">
    <property type="nucleotide sequence ID" value="NZ_FUWS01000010.1"/>
</dbReference>
<dbReference type="Proteomes" id="UP000190637">
    <property type="component" value="Unassembled WGS sequence"/>
</dbReference>
<dbReference type="Pfam" id="PF13193">
    <property type="entry name" value="AMP-binding_C"/>
    <property type="match status" value="1"/>
</dbReference>
<feature type="domain" description="AMP-binding enzyme C-terminal" evidence="2">
    <location>
        <begin position="409"/>
        <end position="483"/>
    </location>
</feature>
<feature type="domain" description="AMP-dependent synthetase/ligase" evidence="1">
    <location>
        <begin position="13"/>
        <end position="358"/>
    </location>
</feature>
<dbReference type="SMR" id="A0A1T4SLW5"/>
<organism evidence="3 4">
    <name type="scientific">Marinactinospora thermotolerans DSM 45154</name>
    <dbReference type="NCBI Taxonomy" id="1122192"/>
    <lineage>
        <taxon>Bacteria</taxon>
        <taxon>Bacillati</taxon>
        <taxon>Actinomycetota</taxon>
        <taxon>Actinomycetes</taxon>
        <taxon>Streptosporangiales</taxon>
        <taxon>Nocardiopsidaceae</taxon>
        <taxon>Marinactinospora</taxon>
    </lineage>
</organism>
<dbReference type="PROSITE" id="PS00455">
    <property type="entry name" value="AMP_BINDING"/>
    <property type="match status" value="1"/>
</dbReference>
<dbReference type="PANTHER" id="PTHR43767:SF7">
    <property type="entry name" value="MEDIUM_LONG-CHAIN-FATTY-ACID--COA LIGASE FADD8"/>
    <property type="match status" value="1"/>
</dbReference>
<dbReference type="Pfam" id="PF00501">
    <property type="entry name" value="AMP-binding"/>
    <property type="match status" value="1"/>
</dbReference>
<dbReference type="OrthoDB" id="4363623at2"/>
<dbReference type="InterPro" id="IPR025110">
    <property type="entry name" value="AMP-bd_C"/>
</dbReference>
<accession>A0A1T4SLW5</accession>
<dbReference type="PANTHER" id="PTHR43767">
    <property type="entry name" value="LONG-CHAIN-FATTY-ACID--COA LIGASE"/>
    <property type="match status" value="1"/>
</dbReference>
<dbReference type="STRING" id="1122192.SAMN02745673_03672"/>
<dbReference type="InterPro" id="IPR020845">
    <property type="entry name" value="AMP-binding_CS"/>
</dbReference>
<dbReference type="AlphaFoldDB" id="A0A1T4SLW5"/>